<dbReference type="GO" id="GO:0005506">
    <property type="term" value="F:iron ion binding"/>
    <property type="evidence" value="ECO:0007669"/>
    <property type="project" value="InterPro"/>
</dbReference>
<feature type="domain" description="Swiss Army Knife protein DSP-PTPase phosphatase" evidence="4">
    <location>
        <begin position="88"/>
        <end position="192"/>
    </location>
</feature>
<feature type="chain" id="PRO_5022138932" description="Swiss Army Knife protein DSP-PTPase phosphatase domain-containing protein" evidence="3">
    <location>
        <begin position="24"/>
        <end position="348"/>
    </location>
</feature>
<dbReference type="GO" id="GO:0016791">
    <property type="term" value="F:phosphatase activity"/>
    <property type="evidence" value="ECO:0007669"/>
    <property type="project" value="UniProtKB-ARBA"/>
</dbReference>
<dbReference type="InterPro" id="IPR057023">
    <property type="entry name" value="PTP-SAK"/>
</dbReference>
<dbReference type="Pfam" id="PF22784">
    <property type="entry name" value="PTP-SAK"/>
    <property type="match status" value="1"/>
</dbReference>
<dbReference type="RefSeq" id="WP_145270051.1">
    <property type="nucleotide sequence ID" value="NZ_CP036426.1"/>
</dbReference>
<evidence type="ECO:0000256" key="2">
    <source>
        <dbReference type="SAM" id="MobiDB-lite"/>
    </source>
</evidence>
<evidence type="ECO:0000313" key="6">
    <source>
        <dbReference type="Proteomes" id="UP000317835"/>
    </source>
</evidence>
<gene>
    <name evidence="5" type="ORF">ElP_27580</name>
</gene>
<keyword evidence="1" id="KW-0378">Hydrolase</keyword>
<organism evidence="5 6">
    <name type="scientific">Tautonia plasticadhaerens</name>
    <dbReference type="NCBI Taxonomy" id="2527974"/>
    <lineage>
        <taxon>Bacteria</taxon>
        <taxon>Pseudomonadati</taxon>
        <taxon>Planctomycetota</taxon>
        <taxon>Planctomycetia</taxon>
        <taxon>Isosphaerales</taxon>
        <taxon>Isosphaeraceae</taxon>
        <taxon>Tautonia</taxon>
    </lineage>
</organism>
<dbReference type="SUPFAM" id="SSF52799">
    <property type="entry name" value="(Phosphotyrosine protein) phosphatases II"/>
    <property type="match status" value="1"/>
</dbReference>
<proteinExistence type="predicted"/>
<feature type="signal peptide" evidence="3">
    <location>
        <begin position="1"/>
        <end position="23"/>
    </location>
</feature>
<name>A0A518H1Z3_9BACT</name>
<dbReference type="Gene3D" id="3.90.190.10">
    <property type="entry name" value="Protein tyrosine phosphatase superfamily"/>
    <property type="match status" value="1"/>
</dbReference>
<keyword evidence="6" id="KW-1185">Reference proteome</keyword>
<sequence length="348" mass="36878" precursor="true">MESRRSRPRLSPAPSLLLVAASAVPTLLPAPMPRPAPPSGQHLAPVAHPLDAPASPPASGQDEAPEELEAPGIENLFRLAPGLYSGGQPGGDESFRALADLGVRTIITVDGASPDVEAAGRYGMRYVHVPVGYDGIPADRASALVKAARTLPGPIYVHCHHGKHRGPTAAALCAVAVEGWDRPRALGWLRQAGTSPDYAGLFDAVSSFEPPTDEQLAEVPDSALPERAEVPDLVEAMVGVDLRWEHLKAVAGAGFRPPPDHPDLDPPHEALMLAEHYRELRRLGESEARGEGFLDRLERAEQHAMTLRDALRPPAHGAPIDREAASAAFDAAGTDCTSCHAAFRDRAG</sequence>
<dbReference type="Gene3D" id="1.20.120.10">
    <property type="entry name" value="Cytochrome c/b562"/>
    <property type="match status" value="1"/>
</dbReference>
<dbReference type="PROSITE" id="PS51009">
    <property type="entry name" value="CYTCII"/>
    <property type="match status" value="1"/>
</dbReference>
<feature type="compositionally biased region" description="Pro residues" evidence="2">
    <location>
        <begin position="28"/>
        <end position="38"/>
    </location>
</feature>
<dbReference type="InterPro" id="IPR010980">
    <property type="entry name" value="Cyt_c/b562"/>
</dbReference>
<dbReference type="AlphaFoldDB" id="A0A518H1Z3"/>
<evidence type="ECO:0000256" key="1">
    <source>
        <dbReference type="ARBA" id="ARBA00022801"/>
    </source>
</evidence>
<dbReference type="GO" id="GO:0020037">
    <property type="term" value="F:heme binding"/>
    <property type="evidence" value="ECO:0007669"/>
    <property type="project" value="InterPro"/>
</dbReference>
<evidence type="ECO:0000259" key="4">
    <source>
        <dbReference type="Pfam" id="PF22784"/>
    </source>
</evidence>
<dbReference type="InterPro" id="IPR002321">
    <property type="entry name" value="Cyt_c_II"/>
</dbReference>
<feature type="region of interest" description="Disordered" evidence="2">
    <location>
        <begin position="27"/>
        <end position="66"/>
    </location>
</feature>
<evidence type="ECO:0000256" key="3">
    <source>
        <dbReference type="SAM" id="SignalP"/>
    </source>
</evidence>
<dbReference type="OrthoDB" id="251220at2"/>
<dbReference type="InterPro" id="IPR029021">
    <property type="entry name" value="Prot-tyrosine_phosphatase-like"/>
</dbReference>
<reference evidence="5 6" key="1">
    <citation type="submission" date="2019-02" db="EMBL/GenBank/DDBJ databases">
        <title>Deep-cultivation of Planctomycetes and their phenomic and genomic characterization uncovers novel biology.</title>
        <authorList>
            <person name="Wiegand S."/>
            <person name="Jogler M."/>
            <person name="Boedeker C."/>
            <person name="Pinto D."/>
            <person name="Vollmers J."/>
            <person name="Rivas-Marin E."/>
            <person name="Kohn T."/>
            <person name="Peeters S.H."/>
            <person name="Heuer A."/>
            <person name="Rast P."/>
            <person name="Oberbeckmann S."/>
            <person name="Bunk B."/>
            <person name="Jeske O."/>
            <person name="Meyerdierks A."/>
            <person name="Storesund J.E."/>
            <person name="Kallscheuer N."/>
            <person name="Luecker S."/>
            <person name="Lage O.M."/>
            <person name="Pohl T."/>
            <person name="Merkel B.J."/>
            <person name="Hornburger P."/>
            <person name="Mueller R.-W."/>
            <person name="Bruemmer F."/>
            <person name="Labrenz M."/>
            <person name="Spormann A.M."/>
            <person name="Op den Camp H."/>
            <person name="Overmann J."/>
            <person name="Amann R."/>
            <person name="Jetten M.S.M."/>
            <person name="Mascher T."/>
            <person name="Medema M.H."/>
            <person name="Devos D.P."/>
            <person name="Kaster A.-K."/>
            <person name="Ovreas L."/>
            <person name="Rohde M."/>
            <person name="Galperin M.Y."/>
            <person name="Jogler C."/>
        </authorList>
    </citation>
    <scope>NUCLEOTIDE SEQUENCE [LARGE SCALE GENOMIC DNA]</scope>
    <source>
        <strain evidence="5 6">ElP</strain>
    </source>
</reference>
<dbReference type="GO" id="GO:0009055">
    <property type="term" value="F:electron transfer activity"/>
    <property type="evidence" value="ECO:0007669"/>
    <property type="project" value="InterPro"/>
</dbReference>
<dbReference type="EMBL" id="CP036426">
    <property type="protein sequence ID" value="QDV34861.1"/>
    <property type="molecule type" value="Genomic_DNA"/>
</dbReference>
<dbReference type="GO" id="GO:0022900">
    <property type="term" value="P:electron transport chain"/>
    <property type="evidence" value="ECO:0007669"/>
    <property type="project" value="InterPro"/>
</dbReference>
<dbReference type="SUPFAM" id="SSF47175">
    <property type="entry name" value="Cytochromes"/>
    <property type="match status" value="1"/>
</dbReference>
<keyword evidence="3" id="KW-0732">Signal</keyword>
<accession>A0A518H1Z3</accession>
<dbReference type="KEGG" id="tpla:ElP_27580"/>
<dbReference type="Proteomes" id="UP000317835">
    <property type="component" value="Chromosome"/>
</dbReference>
<evidence type="ECO:0000313" key="5">
    <source>
        <dbReference type="EMBL" id="QDV34861.1"/>
    </source>
</evidence>
<protein>
    <recommendedName>
        <fullName evidence="4">Swiss Army Knife protein DSP-PTPase phosphatase domain-containing protein</fullName>
    </recommendedName>
</protein>